<feature type="domain" description="F-box" evidence="1">
    <location>
        <begin position="1"/>
        <end position="44"/>
    </location>
</feature>
<dbReference type="InterPro" id="IPR001810">
    <property type="entry name" value="F-box_dom"/>
</dbReference>
<evidence type="ECO:0000313" key="3">
    <source>
        <dbReference type="Proteomes" id="UP001153555"/>
    </source>
</evidence>
<gene>
    <name evidence="2" type="ORF">SHERM_01479</name>
</gene>
<reference evidence="2" key="1">
    <citation type="submission" date="2019-12" db="EMBL/GenBank/DDBJ databases">
        <authorList>
            <person name="Scholes J."/>
        </authorList>
    </citation>
    <scope>NUCLEOTIDE SEQUENCE</scope>
</reference>
<dbReference type="InterPro" id="IPR036047">
    <property type="entry name" value="F-box-like_dom_sf"/>
</dbReference>
<dbReference type="InterPro" id="IPR050796">
    <property type="entry name" value="SCF_F-box_component"/>
</dbReference>
<evidence type="ECO:0000259" key="1">
    <source>
        <dbReference type="PROSITE" id="PS50181"/>
    </source>
</evidence>
<dbReference type="SUPFAM" id="SSF81383">
    <property type="entry name" value="F-box domain"/>
    <property type="match status" value="1"/>
</dbReference>
<dbReference type="EMBL" id="CACSLK010020336">
    <property type="protein sequence ID" value="CAA0820241.1"/>
    <property type="molecule type" value="Genomic_DNA"/>
</dbReference>
<dbReference type="Pfam" id="PF00646">
    <property type="entry name" value="F-box"/>
    <property type="match status" value="1"/>
</dbReference>
<organism evidence="2 3">
    <name type="scientific">Striga hermonthica</name>
    <name type="common">Purple witchweed</name>
    <name type="synonym">Buchnera hermonthica</name>
    <dbReference type="NCBI Taxonomy" id="68872"/>
    <lineage>
        <taxon>Eukaryota</taxon>
        <taxon>Viridiplantae</taxon>
        <taxon>Streptophyta</taxon>
        <taxon>Embryophyta</taxon>
        <taxon>Tracheophyta</taxon>
        <taxon>Spermatophyta</taxon>
        <taxon>Magnoliopsida</taxon>
        <taxon>eudicotyledons</taxon>
        <taxon>Gunneridae</taxon>
        <taxon>Pentapetalae</taxon>
        <taxon>asterids</taxon>
        <taxon>lamiids</taxon>
        <taxon>Lamiales</taxon>
        <taxon>Orobanchaceae</taxon>
        <taxon>Buchnereae</taxon>
        <taxon>Striga</taxon>
    </lineage>
</organism>
<dbReference type="PANTHER" id="PTHR31672">
    <property type="entry name" value="BNACNNG10540D PROTEIN"/>
    <property type="match status" value="1"/>
</dbReference>
<protein>
    <recommendedName>
        <fullName evidence="1">F-box domain-containing protein</fullName>
    </recommendedName>
</protein>
<sequence length="160" mass="17925">MESLTEDLLFDILIRLTSRDIHNSARLVCRKWAHLTRSRDFIRLHLHRAATGLLLHIVPHDLIFISGSQGRVETSRALYKSGPPILGISHGLVLVKAPFNPCSLRIMNPETTETLDLPPHFGHCTLGSCLTYAAASMAYKVVQVCIKSVRNMRAFKCSIH</sequence>
<dbReference type="Proteomes" id="UP001153555">
    <property type="component" value="Unassembled WGS sequence"/>
</dbReference>
<evidence type="ECO:0000313" key="2">
    <source>
        <dbReference type="EMBL" id="CAA0820241.1"/>
    </source>
</evidence>
<dbReference type="PANTHER" id="PTHR31672:SF13">
    <property type="entry name" value="F-BOX PROTEIN CPR30-LIKE"/>
    <property type="match status" value="1"/>
</dbReference>
<keyword evidence="3" id="KW-1185">Reference proteome</keyword>
<dbReference type="AlphaFoldDB" id="A0A9N7N427"/>
<name>A0A9N7N427_STRHE</name>
<proteinExistence type="predicted"/>
<dbReference type="OrthoDB" id="1918594at2759"/>
<dbReference type="PROSITE" id="PS50181">
    <property type="entry name" value="FBOX"/>
    <property type="match status" value="1"/>
</dbReference>
<dbReference type="Gene3D" id="1.20.1280.50">
    <property type="match status" value="1"/>
</dbReference>
<accession>A0A9N7N427</accession>
<comment type="caution">
    <text evidence="2">The sequence shown here is derived from an EMBL/GenBank/DDBJ whole genome shotgun (WGS) entry which is preliminary data.</text>
</comment>